<proteinExistence type="predicted"/>
<protein>
    <recommendedName>
        <fullName evidence="1">Amidohydrolase-related domain-containing protein</fullName>
    </recommendedName>
</protein>
<dbReference type="AlphaFoldDB" id="A0A644XUG2"/>
<dbReference type="SUPFAM" id="SSF51556">
    <property type="entry name" value="Metallo-dependent hydrolases"/>
    <property type="match status" value="1"/>
</dbReference>
<dbReference type="GO" id="GO:0016787">
    <property type="term" value="F:hydrolase activity"/>
    <property type="evidence" value="ECO:0007669"/>
    <property type="project" value="InterPro"/>
</dbReference>
<sequence>MFYKYPINDVHIHVFDPDDLTPCIRMVEELGYEHWTFLACTLVDGAFALTQNLLCALAKLKENGRCQAFGSFHYDGDSVPDADNLLEQIRWFHEAGFDGIKMLDGKPGVRLRQNLPLDAENYDKMFAYAERTQFPILYHINDPIEFWYRDRLPAWAVEKDFYYGGGEYPHKFEIDQETFGILHKHPNLNLCIPHFFFISDQPGLCGELLDRYPNLYFDITPGWEMFENFAKDIEFWRAFFGKYSHKILFGTDTFSDHWRETVSCLRKAMETRERFTAFEENCLGMDLTEETLRDIYYNNYDKFVRRTDKQINVDMVLAYAETLYARVPDDEHRAFTIALIDRLKAEIAQYQTTKQGA</sequence>
<accession>A0A644XUG2</accession>
<comment type="caution">
    <text evidence="2">The sequence shown here is derived from an EMBL/GenBank/DDBJ whole genome shotgun (WGS) entry which is preliminary data.</text>
</comment>
<dbReference type="Pfam" id="PF04909">
    <property type="entry name" value="Amidohydro_2"/>
    <property type="match status" value="1"/>
</dbReference>
<dbReference type="Gene3D" id="3.20.20.140">
    <property type="entry name" value="Metal-dependent hydrolases"/>
    <property type="match status" value="1"/>
</dbReference>
<organism evidence="2">
    <name type="scientific">bioreactor metagenome</name>
    <dbReference type="NCBI Taxonomy" id="1076179"/>
    <lineage>
        <taxon>unclassified sequences</taxon>
        <taxon>metagenomes</taxon>
        <taxon>ecological metagenomes</taxon>
    </lineage>
</organism>
<dbReference type="InterPro" id="IPR032466">
    <property type="entry name" value="Metal_Hydrolase"/>
</dbReference>
<evidence type="ECO:0000259" key="1">
    <source>
        <dbReference type="Pfam" id="PF04909"/>
    </source>
</evidence>
<reference evidence="2" key="1">
    <citation type="submission" date="2019-08" db="EMBL/GenBank/DDBJ databases">
        <authorList>
            <person name="Kucharzyk K."/>
            <person name="Murdoch R.W."/>
            <person name="Higgins S."/>
            <person name="Loffler F."/>
        </authorList>
    </citation>
    <scope>NUCLEOTIDE SEQUENCE</scope>
</reference>
<evidence type="ECO:0000313" key="2">
    <source>
        <dbReference type="EMBL" id="MPM17754.1"/>
    </source>
</evidence>
<gene>
    <name evidence="2" type="ORF">SDC9_64153</name>
</gene>
<dbReference type="InterPro" id="IPR006680">
    <property type="entry name" value="Amidohydro-rel"/>
</dbReference>
<feature type="domain" description="Amidohydrolase-related" evidence="1">
    <location>
        <begin position="81"/>
        <end position="299"/>
    </location>
</feature>
<name>A0A644XUG2_9ZZZZ</name>
<dbReference type="EMBL" id="VSSQ01002855">
    <property type="protein sequence ID" value="MPM17754.1"/>
    <property type="molecule type" value="Genomic_DNA"/>
</dbReference>